<protein>
    <submittedName>
        <fullName evidence="2">Uncharacterized protein</fullName>
    </submittedName>
</protein>
<keyword evidence="1" id="KW-0472">Membrane</keyword>
<organism evidence="2">
    <name type="scientific">Heliothis virescens</name>
    <name type="common">Tobacco budworm moth</name>
    <dbReference type="NCBI Taxonomy" id="7102"/>
    <lineage>
        <taxon>Eukaryota</taxon>
        <taxon>Metazoa</taxon>
        <taxon>Ecdysozoa</taxon>
        <taxon>Arthropoda</taxon>
        <taxon>Hexapoda</taxon>
        <taxon>Insecta</taxon>
        <taxon>Pterygota</taxon>
        <taxon>Neoptera</taxon>
        <taxon>Endopterygota</taxon>
        <taxon>Lepidoptera</taxon>
        <taxon>Glossata</taxon>
        <taxon>Ditrysia</taxon>
        <taxon>Noctuoidea</taxon>
        <taxon>Noctuidae</taxon>
        <taxon>Heliothinae</taxon>
        <taxon>Heliothis</taxon>
    </lineage>
</organism>
<accession>A0A2A4J5X7</accession>
<sequence>MGSTQSKEETIIAQTAAGDGKNSATANQGTGYSSISTTNILLTLIAIVLLAAACYAFCHFYKKMHNKWMERQMNRRSIRRRQTSVYFEKRAPRDGTDIPASIDEYGSELEQLFTDLTISQADGDSTKFVVLKPLNEKMAIKKFSDGLKNSRLSTIVAARNYDSLKDAIQGAKDEEVSTPSTSAKLDVMQFSRRSRGAARSIGPLTARRKHTLTMPR</sequence>
<gene>
    <name evidence="2" type="ORF">B5V51_6482</name>
</gene>
<keyword evidence="1" id="KW-0812">Transmembrane</keyword>
<dbReference type="EMBL" id="NWSH01002885">
    <property type="protein sequence ID" value="PCG67371.1"/>
    <property type="molecule type" value="Genomic_DNA"/>
</dbReference>
<reference evidence="2" key="1">
    <citation type="submission" date="2017-09" db="EMBL/GenBank/DDBJ databases">
        <title>Contemporary evolution of a Lepidopteran species, Heliothis virescens, in response to modern agricultural practices.</title>
        <authorList>
            <person name="Fritz M.L."/>
            <person name="Deyonke A.M."/>
            <person name="Papanicolaou A."/>
            <person name="Micinski S."/>
            <person name="Westbrook J."/>
            <person name="Gould F."/>
        </authorList>
    </citation>
    <scope>NUCLEOTIDE SEQUENCE [LARGE SCALE GENOMIC DNA]</scope>
    <source>
        <strain evidence="2">HvINT-</strain>
        <tissue evidence="2">Whole body</tissue>
    </source>
</reference>
<feature type="transmembrane region" description="Helical" evidence="1">
    <location>
        <begin position="40"/>
        <end position="61"/>
    </location>
</feature>
<evidence type="ECO:0000313" key="2">
    <source>
        <dbReference type="EMBL" id="PCG67371.1"/>
    </source>
</evidence>
<proteinExistence type="predicted"/>
<dbReference type="AlphaFoldDB" id="A0A2A4J5X7"/>
<name>A0A2A4J5X7_HELVI</name>
<comment type="caution">
    <text evidence="2">The sequence shown here is derived from an EMBL/GenBank/DDBJ whole genome shotgun (WGS) entry which is preliminary data.</text>
</comment>
<keyword evidence="1" id="KW-1133">Transmembrane helix</keyword>
<evidence type="ECO:0000256" key="1">
    <source>
        <dbReference type="SAM" id="Phobius"/>
    </source>
</evidence>